<keyword evidence="1" id="KW-0472">Membrane</keyword>
<dbReference type="Pfam" id="PF10825">
    <property type="entry name" value="DUF2752"/>
    <property type="match status" value="1"/>
</dbReference>
<evidence type="ECO:0000313" key="3">
    <source>
        <dbReference type="Proteomes" id="UP000018466"/>
    </source>
</evidence>
<accession>A0AA37DHD9</accession>
<protein>
    <recommendedName>
        <fullName evidence="4">DUF2752 domain-containing protein</fullName>
    </recommendedName>
</protein>
<dbReference type="InterPro" id="IPR021215">
    <property type="entry name" value="DUF2752"/>
</dbReference>
<proteinExistence type="predicted"/>
<dbReference type="GeneID" id="86939846"/>
<feature type="transmembrane region" description="Helical" evidence="1">
    <location>
        <begin position="111"/>
        <end position="127"/>
    </location>
</feature>
<name>A0AA37DHD9_9FIRM</name>
<evidence type="ECO:0000313" key="2">
    <source>
        <dbReference type="EMBL" id="EHO18722.1"/>
    </source>
</evidence>
<keyword evidence="1" id="KW-1133">Transmembrane helix</keyword>
<reference evidence="2 3" key="1">
    <citation type="submission" date="2011-10" db="EMBL/GenBank/DDBJ databases">
        <title>The Genome Sequence of Lachnospiraceae bacterium ACC2.</title>
        <authorList>
            <consortium name="The Broad Institute Genome Sequencing Platform"/>
            <person name="Earl A."/>
            <person name="Ward D."/>
            <person name="Feldgarden M."/>
            <person name="Gevers D."/>
            <person name="Sizova M."/>
            <person name="Hazen A."/>
            <person name="Epstein S."/>
            <person name="Young S.K."/>
            <person name="Zeng Q."/>
            <person name="Gargeya S."/>
            <person name="Fitzgerald M."/>
            <person name="Haas B."/>
            <person name="Abouelleil A."/>
            <person name="Alvarado L."/>
            <person name="Arachchi H.M."/>
            <person name="Berlin A."/>
            <person name="Brown A."/>
            <person name="Chapman S.B."/>
            <person name="Chen Z."/>
            <person name="Dunbar C."/>
            <person name="Freedman E."/>
            <person name="Gearin G."/>
            <person name="Goldberg J."/>
            <person name="Griggs A."/>
            <person name="Gujja S."/>
            <person name="Heiman D."/>
            <person name="Howarth C."/>
            <person name="Larson L."/>
            <person name="Lui A."/>
            <person name="MacDonald P.J.P."/>
            <person name="Montmayeur A."/>
            <person name="Murphy C."/>
            <person name="Neiman D."/>
            <person name="Pearson M."/>
            <person name="Priest M."/>
            <person name="Roberts A."/>
            <person name="Saif S."/>
            <person name="Shea T."/>
            <person name="Shenoy N."/>
            <person name="Sisk P."/>
            <person name="Stolte C."/>
            <person name="Sykes S."/>
            <person name="Wortman J."/>
            <person name="Nusbaum C."/>
            <person name="Birren B."/>
        </authorList>
    </citation>
    <scope>NUCLEOTIDE SEQUENCE [LARGE SCALE GENOMIC DNA]</scope>
    <source>
        <strain evidence="2 3">ACC2</strain>
    </source>
</reference>
<evidence type="ECO:0008006" key="4">
    <source>
        <dbReference type="Google" id="ProtNLM"/>
    </source>
</evidence>
<organism evidence="2 3">
    <name type="scientific">Stomatobaculum longum</name>
    <dbReference type="NCBI Taxonomy" id="796942"/>
    <lineage>
        <taxon>Bacteria</taxon>
        <taxon>Bacillati</taxon>
        <taxon>Bacillota</taxon>
        <taxon>Clostridia</taxon>
        <taxon>Lachnospirales</taxon>
        <taxon>Lachnospiraceae</taxon>
        <taxon>Stomatobaculum</taxon>
    </lineage>
</organism>
<comment type="caution">
    <text evidence="2">The sequence shown here is derived from an EMBL/GenBank/DDBJ whole genome shotgun (WGS) entry which is preliminary data.</text>
</comment>
<dbReference type="EMBL" id="AGEL01000001">
    <property type="protein sequence ID" value="EHO18722.1"/>
    <property type="molecule type" value="Genomic_DNA"/>
</dbReference>
<dbReference type="AlphaFoldDB" id="A0AA37DHD9"/>
<evidence type="ECO:0000256" key="1">
    <source>
        <dbReference type="SAM" id="Phobius"/>
    </source>
</evidence>
<dbReference type="Proteomes" id="UP000018466">
    <property type="component" value="Unassembled WGS sequence"/>
</dbReference>
<feature type="transmembrane region" description="Helical" evidence="1">
    <location>
        <begin position="21"/>
        <end position="41"/>
    </location>
</feature>
<gene>
    <name evidence="2" type="ORF">HMPREF9623_00044</name>
</gene>
<keyword evidence="1" id="KW-0812">Transmembrane</keyword>
<sequence>MRAAEIRGAKERRRAVRRLTVRLVLLGLAYALFIQCTGIGIPCLFRLVTGYRCPGCGMTHAAMALLHGQPRTAWRENPLSLTVVPLLVFYGTYRAEVYIRTARTDFKGWEILFLGVLWAVVLLFWLLRNL</sequence>
<keyword evidence="3" id="KW-1185">Reference proteome</keyword>
<dbReference type="RefSeq" id="WP_009531879.1">
    <property type="nucleotide sequence ID" value="NZ_CAUOLT010000034.1"/>
</dbReference>